<evidence type="ECO:0000313" key="3">
    <source>
        <dbReference type="WBParaSite" id="HPLM_0000586101-mRNA-1"/>
    </source>
</evidence>
<dbReference type="WBParaSite" id="HPLM_0000586101-mRNA-1">
    <property type="protein sequence ID" value="HPLM_0000586101-mRNA-1"/>
    <property type="gene ID" value="HPLM_0000586101"/>
</dbReference>
<dbReference type="InterPro" id="IPR033228">
    <property type="entry name" value="SZT2"/>
</dbReference>
<dbReference type="GO" id="GO:0005777">
    <property type="term" value="C:peroxisome"/>
    <property type="evidence" value="ECO:0007669"/>
    <property type="project" value="InterPro"/>
</dbReference>
<gene>
    <name evidence="1" type="ORF">HPLM_LOCUS5853</name>
</gene>
<dbReference type="STRING" id="6290.A0A158QL59"/>
<dbReference type="OrthoDB" id="43547at2759"/>
<dbReference type="PANTHER" id="PTHR14918:SF3">
    <property type="entry name" value="KICSTOR COMPLEX PROTEIN SZT2"/>
    <property type="match status" value="1"/>
</dbReference>
<dbReference type="OMA" id="ATWPLEN"/>
<sequence>MGNVRDAKEIFIYMHRNFRVSRNIRAHWLFDHLNKTVRIEESPGEGEYSNEMSVVGIIPMNGEPDDCVVGEDFRVCLDTKITYISRYYRHVFVLDLSPSTIVADEESNCCLHTKLLECLRLSMASVSKKFTIPGTRRTFSPQIYVSVCVFIPFLAFEQDLVGCRSVSSFLSVLVQGILLTESNINSVLHTVTRKFNDLLNSLYVYSKGILQKWGTLRRRHRNKYDSACGDIECIGEYETTRTSSLCNDGSPNKVVNSVPMKPAPIHPRSIMDYVKGVWTVSAAEDENTTRNPLCDGYIHPEWALIFMLRLGLIAVQMMHENTQSNIIVITDAVCGMPDANALQQLLSQLRSYTVSCSFIQLQGRSRNEACFGHVASCELFHFLAMATFGVYIPNCRCAIGVDMNDIHEPLVYSEDEEEVDEDEYKPLNPFHREDVTIDLVIQAPYNELKDLLSEGQFPNAVRQKLVKSLRNLIDDILEADRVLLHIHAFNSDPVFYTIPIGVSTKIPIFTLEDKAKEMSIFLGTEQENANTFVGFWSSLCQLNEKS</sequence>
<accession>A0A158QL59</accession>
<protein>
    <submittedName>
        <fullName evidence="3">Protein SZT2</fullName>
    </submittedName>
</protein>
<dbReference type="EMBL" id="UZAF01016398">
    <property type="protein sequence ID" value="VDO27276.1"/>
    <property type="molecule type" value="Genomic_DNA"/>
</dbReference>
<reference evidence="1 2" key="2">
    <citation type="submission" date="2018-11" db="EMBL/GenBank/DDBJ databases">
        <authorList>
            <consortium name="Pathogen Informatics"/>
        </authorList>
    </citation>
    <scope>NUCLEOTIDE SEQUENCE [LARGE SCALE GENOMIC DNA]</scope>
    <source>
        <strain evidence="1 2">MHpl1</strain>
    </source>
</reference>
<organism evidence="3">
    <name type="scientific">Haemonchus placei</name>
    <name type="common">Barber's pole worm</name>
    <dbReference type="NCBI Taxonomy" id="6290"/>
    <lineage>
        <taxon>Eukaryota</taxon>
        <taxon>Metazoa</taxon>
        <taxon>Ecdysozoa</taxon>
        <taxon>Nematoda</taxon>
        <taxon>Chromadorea</taxon>
        <taxon>Rhabditida</taxon>
        <taxon>Rhabditina</taxon>
        <taxon>Rhabditomorpha</taxon>
        <taxon>Strongyloidea</taxon>
        <taxon>Trichostrongylidae</taxon>
        <taxon>Haemonchus</taxon>
    </lineage>
</organism>
<reference evidence="3" key="1">
    <citation type="submission" date="2016-04" db="UniProtKB">
        <authorList>
            <consortium name="WormBaseParasite"/>
        </authorList>
    </citation>
    <scope>IDENTIFICATION</scope>
</reference>
<evidence type="ECO:0000313" key="1">
    <source>
        <dbReference type="EMBL" id="VDO27276.1"/>
    </source>
</evidence>
<dbReference type="PANTHER" id="PTHR14918">
    <property type="entry name" value="KICSTOR COMPLEX PROTEIN SZT2"/>
    <property type="match status" value="1"/>
</dbReference>
<evidence type="ECO:0000313" key="2">
    <source>
        <dbReference type="Proteomes" id="UP000268014"/>
    </source>
</evidence>
<name>A0A158QL59_HAEPC</name>
<dbReference type="Proteomes" id="UP000268014">
    <property type="component" value="Unassembled WGS sequence"/>
</dbReference>
<proteinExistence type="predicted"/>
<keyword evidence="2" id="KW-1185">Reference proteome</keyword>
<dbReference type="AlphaFoldDB" id="A0A158QL59"/>